<dbReference type="OrthoDB" id="2166684at2"/>
<feature type="region of interest" description="Disordered" evidence="1">
    <location>
        <begin position="207"/>
        <end position="229"/>
    </location>
</feature>
<dbReference type="Proteomes" id="UP000199589">
    <property type="component" value="Unassembled WGS sequence"/>
</dbReference>
<feature type="compositionally biased region" description="Polar residues" evidence="1">
    <location>
        <begin position="167"/>
        <end position="177"/>
    </location>
</feature>
<dbReference type="AlphaFoldDB" id="A0A1I4ACL3"/>
<feature type="region of interest" description="Disordered" evidence="1">
    <location>
        <begin position="166"/>
        <end position="194"/>
    </location>
</feature>
<sequence length="229" mass="27251">MAEYEGPSFFKHSKRQSSNPSTSRLKENLQFFKSSDQYVDDRGLFSERSTHTLPDQIIKRDEIEKGFQDYLEEKKAYHQVNRSKHYIEPPFEASKVPSPIFGYKKPLKKDRDNWDYLVLKKELEKEHFEYLMFEEFETPELIEYWQMQLNDEAENLENAENSKLLSANRQSDLNSSKVPFETEVKKETKNSRNKRMKLQRSLMNIINEEQLGKNGSKRNLPGFFSDENE</sequence>
<organism evidence="2 3">
    <name type="scientific">Marinilactibacillus piezotolerans</name>
    <dbReference type="NCBI Taxonomy" id="258723"/>
    <lineage>
        <taxon>Bacteria</taxon>
        <taxon>Bacillati</taxon>
        <taxon>Bacillota</taxon>
        <taxon>Bacilli</taxon>
        <taxon>Lactobacillales</taxon>
        <taxon>Carnobacteriaceae</taxon>
        <taxon>Marinilactibacillus</taxon>
    </lineage>
</organism>
<accession>A0A1I4ACL3</accession>
<evidence type="ECO:0000313" key="3">
    <source>
        <dbReference type="Proteomes" id="UP000199589"/>
    </source>
</evidence>
<evidence type="ECO:0000313" key="2">
    <source>
        <dbReference type="EMBL" id="SFK54033.1"/>
    </source>
</evidence>
<feature type="region of interest" description="Disordered" evidence="1">
    <location>
        <begin position="1"/>
        <end position="26"/>
    </location>
</feature>
<dbReference type="EMBL" id="FOSJ01000047">
    <property type="protein sequence ID" value="SFK54033.1"/>
    <property type="molecule type" value="Genomic_DNA"/>
</dbReference>
<keyword evidence="3" id="KW-1185">Reference proteome</keyword>
<feature type="compositionally biased region" description="Basic and acidic residues" evidence="1">
    <location>
        <begin position="180"/>
        <end position="190"/>
    </location>
</feature>
<dbReference type="RefSeq" id="WP_072694492.1">
    <property type="nucleotide sequence ID" value="NZ_FOSJ01000047.1"/>
</dbReference>
<name>A0A1I4ACL3_9LACT</name>
<protein>
    <submittedName>
        <fullName evidence="2">Uncharacterized protein</fullName>
    </submittedName>
</protein>
<gene>
    <name evidence="2" type="ORF">SAMN04488569_10475</name>
</gene>
<proteinExistence type="predicted"/>
<evidence type="ECO:0000256" key="1">
    <source>
        <dbReference type="SAM" id="MobiDB-lite"/>
    </source>
</evidence>
<reference evidence="3" key="1">
    <citation type="submission" date="2016-10" db="EMBL/GenBank/DDBJ databases">
        <authorList>
            <person name="Varghese N."/>
            <person name="Submissions S."/>
        </authorList>
    </citation>
    <scope>NUCLEOTIDE SEQUENCE [LARGE SCALE GENOMIC DNA]</scope>
    <source>
        <strain evidence="3">DSM 16108</strain>
    </source>
</reference>